<comment type="caution">
    <text evidence="1">The sequence shown here is derived from an EMBL/GenBank/DDBJ whole genome shotgun (WGS) entry which is preliminary data.</text>
</comment>
<dbReference type="AlphaFoldDB" id="A0A645G8S9"/>
<protein>
    <submittedName>
        <fullName evidence="1">Uncharacterized protein</fullName>
    </submittedName>
</protein>
<dbReference type="EMBL" id="VSSQ01071439">
    <property type="protein sequence ID" value="MPN23045.1"/>
    <property type="molecule type" value="Genomic_DNA"/>
</dbReference>
<sequence>MARFFFPGVTHQRTQLLAVGVRPQTHHFFDGFIATVNHTVTQLLQLMEDNDLLVVAIFQLVQRLTDRINIALAQHFANQLQLAATSFHLNTLGQLNGGT</sequence>
<organism evidence="1">
    <name type="scientific">bioreactor metagenome</name>
    <dbReference type="NCBI Taxonomy" id="1076179"/>
    <lineage>
        <taxon>unclassified sequences</taxon>
        <taxon>metagenomes</taxon>
        <taxon>ecological metagenomes</taxon>
    </lineage>
</organism>
<name>A0A645G8S9_9ZZZZ</name>
<evidence type="ECO:0000313" key="1">
    <source>
        <dbReference type="EMBL" id="MPN23045.1"/>
    </source>
</evidence>
<gene>
    <name evidence="1" type="ORF">SDC9_170430</name>
</gene>
<reference evidence="1" key="1">
    <citation type="submission" date="2019-08" db="EMBL/GenBank/DDBJ databases">
        <authorList>
            <person name="Kucharzyk K."/>
            <person name="Murdoch R.W."/>
            <person name="Higgins S."/>
            <person name="Loffler F."/>
        </authorList>
    </citation>
    <scope>NUCLEOTIDE SEQUENCE</scope>
</reference>
<proteinExistence type="predicted"/>
<accession>A0A645G8S9</accession>